<name>A0A9W6ZR92_9STRA</name>
<dbReference type="AlphaFoldDB" id="A0A9W6ZR92"/>
<comment type="caution">
    <text evidence="1">The sequence shown here is derived from an EMBL/GenBank/DDBJ whole genome shotgun (WGS) entry which is preliminary data.</text>
</comment>
<dbReference type="SUPFAM" id="SSF48371">
    <property type="entry name" value="ARM repeat"/>
    <property type="match status" value="1"/>
</dbReference>
<dbReference type="InterPro" id="IPR011989">
    <property type="entry name" value="ARM-like"/>
</dbReference>
<dbReference type="Proteomes" id="UP001165082">
    <property type="component" value="Unassembled WGS sequence"/>
</dbReference>
<dbReference type="EMBL" id="BRXZ01002204">
    <property type="protein sequence ID" value="GMH56911.1"/>
    <property type="molecule type" value="Genomic_DNA"/>
</dbReference>
<organism evidence="1 2">
    <name type="scientific">Triparma retinervis</name>
    <dbReference type="NCBI Taxonomy" id="2557542"/>
    <lineage>
        <taxon>Eukaryota</taxon>
        <taxon>Sar</taxon>
        <taxon>Stramenopiles</taxon>
        <taxon>Ochrophyta</taxon>
        <taxon>Bolidophyceae</taxon>
        <taxon>Parmales</taxon>
        <taxon>Triparmaceae</taxon>
        <taxon>Triparma</taxon>
    </lineage>
</organism>
<dbReference type="OrthoDB" id="44850at2759"/>
<reference evidence="1" key="1">
    <citation type="submission" date="2022-07" db="EMBL/GenBank/DDBJ databases">
        <title>Genome analysis of Parmales, a sister group of diatoms, reveals the evolutionary specialization of diatoms from phago-mixotrophs to photoautotrophs.</title>
        <authorList>
            <person name="Ban H."/>
            <person name="Sato S."/>
            <person name="Yoshikawa S."/>
            <person name="Kazumasa Y."/>
            <person name="Nakamura Y."/>
            <person name="Ichinomiya M."/>
            <person name="Saitoh K."/>
            <person name="Sato N."/>
            <person name="Blanc-Mathieu R."/>
            <person name="Endo H."/>
            <person name="Kuwata A."/>
            <person name="Ogata H."/>
        </authorList>
    </citation>
    <scope>NUCLEOTIDE SEQUENCE</scope>
</reference>
<dbReference type="InterPro" id="IPR016024">
    <property type="entry name" value="ARM-type_fold"/>
</dbReference>
<evidence type="ECO:0000313" key="1">
    <source>
        <dbReference type="EMBL" id="GMH56911.1"/>
    </source>
</evidence>
<accession>A0A9W6ZR92</accession>
<sequence>MVKRLAKRTPAVESGLISAALLVASSGVAPPASVEQMVGGEMKLRAEVIKMSMELLFGGTLQGGAALDTLCSAVAANSVNSGVASTQGLLTTLLNTPNLSPLPLLSIFKHVGLEAQSDGCPEPLEDVLRSATPPLLSSVFLPILVKANEEGAGNNPKLASNAITGTQYWCEAADLTVVDVFLSCGGKFLEAAAADSLYSNHQNVIDSVADFLDSILARSKARIIENAGNDFDDSSGTDGEKERYGATFDNILGELVSAIGLQRFRIMTANEEVCRTMTRTASVVVNSSLHLFMSDAPPGSSKNVIALLTKAAAHTNLNVSAISIEVLTKLVSKFNLSPILLPILQTKACWVDDDMVDPEEFERFRGIILSDALYKCYLSDRNAYVMGTVAAIDGLLGGGGTAQVAVQVEAALACLSFTSLDVAKRALLLHATPAQKQRATRLKGASLDINQVTQEAQVHHDSLTKVISSISSSTQFLVGNAMTCSAVGRFLTKYAQWCSKNPSVLDAAANVALTAFKAAPSLSDGNEAVRPFFETSSALRNLLSRAPQHFASNPAALAALSDGWVTSYMAAGHGIEFEDRQALASGICRVLSSLQDPGMFASSLFGFLQPAIGILADIFGKGALNVDHSRGGDEIKLLAVVFRNFKLGGGNLMQGEDGNLLVSLMKRVWSDLVKAAKGWGDKVEVVEGLEDLMRELVGMEGKVGLGGAVELGVALLEGGKGGAEAAFGALNETAEVYGGGAGGIEEGGDVRAVFVGLLDMTVSKVSLDGGGGVMARFLGCMGQLLLHCPMTIVEWKGGEFLKNILGVCLRVMEEGKEVEVIREAILLMKILFELGDTRGGVRMEEGMRPERCKIVWARIGGVVENFVVGLRGGVLRCCIMGTIGGYLEEVMDPVGGLLNSLLLRGGWGSGGGAREIEEVVGKVLVEREEGRRLGNEVKDLLVKFCVRVYEQQKMGSLFASLVMDFCRDIWSLVDGAGGGVAVGGGQGVLSLSEKYIK</sequence>
<evidence type="ECO:0000313" key="2">
    <source>
        <dbReference type="Proteomes" id="UP001165082"/>
    </source>
</evidence>
<dbReference type="Gene3D" id="1.25.10.10">
    <property type="entry name" value="Leucine-rich Repeat Variant"/>
    <property type="match status" value="1"/>
</dbReference>
<gene>
    <name evidence="1" type="ORF">TrRE_jg2548</name>
</gene>
<keyword evidence="2" id="KW-1185">Reference proteome</keyword>
<proteinExistence type="predicted"/>
<protein>
    <submittedName>
        <fullName evidence="1">Uncharacterized protein</fullName>
    </submittedName>
</protein>